<dbReference type="Pfam" id="PF07291">
    <property type="entry name" value="MauE"/>
    <property type="match status" value="1"/>
</dbReference>
<feature type="domain" description="Methylamine utilisation protein MauE" evidence="6">
    <location>
        <begin position="6"/>
        <end position="130"/>
    </location>
</feature>
<evidence type="ECO:0000256" key="4">
    <source>
        <dbReference type="ARBA" id="ARBA00023136"/>
    </source>
</evidence>
<feature type="transmembrane region" description="Helical" evidence="5">
    <location>
        <begin position="48"/>
        <end position="66"/>
    </location>
</feature>
<name>A0A4V3GKT7_9BACT</name>
<proteinExistence type="predicted"/>
<evidence type="ECO:0000256" key="5">
    <source>
        <dbReference type="SAM" id="Phobius"/>
    </source>
</evidence>
<keyword evidence="4 5" id="KW-0472">Membrane</keyword>
<evidence type="ECO:0000256" key="3">
    <source>
        <dbReference type="ARBA" id="ARBA00022989"/>
    </source>
</evidence>
<protein>
    <submittedName>
        <fullName evidence="7">Methylamine utilization protein MauE</fullName>
    </submittedName>
</protein>
<evidence type="ECO:0000256" key="2">
    <source>
        <dbReference type="ARBA" id="ARBA00022692"/>
    </source>
</evidence>
<evidence type="ECO:0000313" key="7">
    <source>
        <dbReference type="EMBL" id="TDW96932.1"/>
    </source>
</evidence>
<keyword evidence="2 5" id="KW-0812">Transmembrane</keyword>
<dbReference type="Proteomes" id="UP000294498">
    <property type="component" value="Unassembled WGS sequence"/>
</dbReference>
<evidence type="ECO:0000259" key="6">
    <source>
        <dbReference type="Pfam" id="PF07291"/>
    </source>
</evidence>
<keyword evidence="3 5" id="KW-1133">Transmembrane helix</keyword>
<dbReference type="UniPathway" id="UPA00895"/>
<comment type="caution">
    <text evidence="7">The sequence shown here is derived from an EMBL/GenBank/DDBJ whole genome shotgun (WGS) entry which is preliminary data.</text>
</comment>
<dbReference type="RefSeq" id="WP_133998257.1">
    <property type="nucleotide sequence ID" value="NZ_SODV01000002.1"/>
</dbReference>
<evidence type="ECO:0000256" key="1">
    <source>
        <dbReference type="ARBA" id="ARBA00004141"/>
    </source>
</evidence>
<dbReference type="OrthoDB" id="680026at2"/>
<comment type="subcellular location">
    <subcellularLocation>
        <location evidence="1">Membrane</location>
        <topology evidence="1">Multi-pass membrane protein</topology>
    </subcellularLocation>
</comment>
<dbReference type="GO" id="GO:0030416">
    <property type="term" value="P:methylamine metabolic process"/>
    <property type="evidence" value="ECO:0007669"/>
    <property type="project" value="InterPro"/>
</dbReference>
<gene>
    <name evidence="7" type="ORF">EDB95_4768</name>
</gene>
<accession>A0A4V3GKT7</accession>
<reference evidence="7 8" key="1">
    <citation type="submission" date="2019-03" db="EMBL/GenBank/DDBJ databases">
        <title>Genomic Encyclopedia of Type Strains, Phase IV (KMG-IV): sequencing the most valuable type-strain genomes for metagenomic binning, comparative biology and taxonomic classification.</title>
        <authorList>
            <person name="Goeker M."/>
        </authorList>
    </citation>
    <scope>NUCLEOTIDE SEQUENCE [LARGE SCALE GENOMIC DNA]</scope>
    <source>
        <strain evidence="7 8">DSM 100059</strain>
    </source>
</reference>
<keyword evidence="8" id="KW-1185">Reference proteome</keyword>
<sequence length="143" mass="16096">MKRIQVVRLIASFFVVLFLYAALSKLKAYDTFVFQLNRSPFVSRYAGWTAWSLPLGEILVALVLLIPSIRLLGLFASLFLMSLFTAYIFVMTHYSYYIPCSCGGVLNQMSWGVHFYFNIGCMALAVAGIFLSGSRRPPKTEAL</sequence>
<organism evidence="7 8">
    <name type="scientific">Dinghuibacter silviterrae</name>
    <dbReference type="NCBI Taxonomy" id="1539049"/>
    <lineage>
        <taxon>Bacteria</taxon>
        <taxon>Pseudomonadati</taxon>
        <taxon>Bacteroidota</taxon>
        <taxon>Chitinophagia</taxon>
        <taxon>Chitinophagales</taxon>
        <taxon>Chitinophagaceae</taxon>
        <taxon>Dinghuibacter</taxon>
    </lineage>
</organism>
<dbReference type="EMBL" id="SODV01000002">
    <property type="protein sequence ID" value="TDW96932.1"/>
    <property type="molecule type" value="Genomic_DNA"/>
</dbReference>
<dbReference type="InterPro" id="IPR009908">
    <property type="entry name" value="Methylamine_util_MauE"/>
</dbReference>
<feature type="transmembrane region" description="Helical" evidence="5">
    <location>
        <begin position="111"/>
        <end position="131"/>
    </location>
</feature>
<evidence type="ECO:0000313" key="8">
    <source>
        <dbReference type="Proteomes" id="UP000294498"/>
    </source>
</evidence>
<dbReference type="GO" id="GO:0016020">
    <property type="term" value="C:membrane"/>
    <property type="evidence" value="ECO:0007669"/>
    <property type="project" value="UniProtKB-SubCell"/>
</dbReference>
<feature type="transmembrane region" description="Helical" evidence="5">
    <location>
        <begin position="71"/>
        <end position="91"/>
    </location>
</feature>
<dbReference type="AlphaFoldDB" id="A0A4V3GKT7"/>